<keyword evidence="11" id="KW-1185">Reference proteome</keyword>
<dbReference type="InterPro" id="IPR001433">
    <property type="entry name" value="OxRdtase_FAD/NAD-bd"/>
</dbReference>
<proteinExistence type="predicted"/>
<reference evidence="10 11" key="1">
    <citation type="submission" date="2018-06" db="EMBL/GenBank/DDBJ databases">
        <title>Population genomics shows no distinction between pathogenic Candida krusei and environmental Pichia kudriavzevii: One species, four names.</title>
        <authorList>
            <person name="Douglass A.P."/>
            <person name="Offei B."/>
            <person name="Braun-Galleani S."/>
            <person name="Coughlan A.Y."/>
            <person name="Martos A."/>
            <person name="Ortiz-Merino R.A."/>
            <person name="Byrne K.P."/>
            <person name="Wolfe K.H."/>
        </authorList>
    </citation>
    <scope>NUCLEOTIDE SEQUENCE [LARGE SCALE GENOMIC DNA]</scope>
    <source>
        <strain evidence="10 11">CBS573</strain>
    </source>
</reference>
<sequence>MVAKMTKPDILVLYGSETGTAQDFAYSLAHRIRYLKLNPLVCSMDSLDLELLFEVNTLLLVCSTTGQGQLPKNCRKFFRFLMQKKLPPDFFEHLKFSTCGLGDSSYVMYNLAARKLHARLRQLGAVELCPRVECDEQSPQGQEAFYETWEKVVFDVLKKRYADKISVIPSDTVLSPVRKLKVLENREELKIENIPSIERTDPQNKLIKIKLNKIERITDESHFQEVVHVTLGNSETPLKYKVGDCVSLYPENDPKDVQSFINLQGWNDIADKPLQLDIPPQMDPDGGWVKNMTLRSLLTYHLDIMAVPPRTFFQTSWHFASDKRESEKLQELGKYSESEQLYNYANRPHRSILEVVQEFFSLKIPLDQVLEIIPLIRPRQYSICNIPNSSTVELAVAIVEYSTIIRRVRKGLCTSWLKRLKTSDTIIVSLSLNELKIPRSDMILVGPGTGIAPIRSIIQQNDINHSKGNDGHEYLLFTGHRNREKDYLFGEEWPKMKGLKVIDSFSRQGGGYVQDTIWKNKEIVGQMLKRGAGVYLCGSSGKMPTQVRLTIQHVLQEIYDWDLEQVKAELLKMEKQGRFIQETW</sequence>
<dbReference type="STRING" id="4909.A0A2U9R6H6"/>
<evidence type="ECO:0000256" key="6">
    <source>
        <dbReference type="ARBA" id="ARBA00022857"/>
    </source>
</evidence>
<dbReference type="InterPro" id="IPR001094">
    <property type="entry name" value="Flavdoxin-like"/>
</dbReference>
<dbReference type="SUPFAM" id="SSF52343">
    <property type="entry name" value="Ferredoxin reductase-like, C-terminal NADP-linked domain"/>
    <property type="match status" value="1"/>
</dbReference>
<dbReference type="GO" id="GO:0005829">
    <property type="term" value="C:cytosol"/>
    <property type="evidence" value="ECO:0007669"/>
    <property type="project" value="TreeGrafter"/>
</dbReference>
<evidence type="ECO:0000256" key="3">
    <source>
        <dbReference type="ARBA" id="ARBA00022630"/>
    </source>
</evidence>
<dbReference type="Proteomes" id="UP000249293">
    <property type="component" value="Chromosome 3"/>
</dbReference>
<dbReference type="VEuPathDB" id="FungiDB:C5L36_0C08870"/>
<dbReference type="InterPro" id="IPR003097">
    <property type="entry name" value="CysJ-like_FAD-binding"/>
</dbReference>
<dbReference type="Pfam" id="PF00258">
    <property type="entry name" value="Flavodoxin_1"/>
    <property type="match status" value="1"/>
</dbReference>
<dbReference type="InterPro" id="IPR039261">
    <property type="entry name" value="FNR_nucleotide-bd"/>
</dbReference>
<dbReference type="Gene3D" id="2.40.30.10">
    <property type="entry name" value="Translation factors"/>
    <property type="match status" value="1"/>
</dbReference>
<dbReference type="GO" id="GO:0010181">
    <property type="term" value="F:FMN binding"/>
    <property type="evidence" value="ECO:0007669"/>
    <property type="project" value="InterPro"/>
</dbReference>
<keyword evidence="5" id="KW-0274">FAD</keyword>
<evidence type="ECO:0000313" key="11">
    <source>
        <dbReference type="Proteomes" id="UP000249293"/>
    </source>
</evidence>
<keyword evidence="6" id="KW-0521">NADP</keyword>
<dbReference type="PANTHER" id="PTHR19384">
    <property type="entry name" value="NITRIC OXIDE SYNTHASE-RELATED"/>
    <property type="match status" value="1"/>
</dbReference>
<dbReference type="InterPro" id="IPR029039">
    <property type="entry name" value="Flavoprotein-like_sf"/>
</dbReference>
<dbReference type="Gene3D" id="3.40.50.360">
    <property type="match status" value="1"/>
</dbReference>
<dbReference type="OrthoDB" id="1856718at2759"/>
<dbReference type="GO" id="GO:0050660">
    <property type="term" value="F:flavin adenine dinucleotide binding"/>
    <property type="evidence" value="ECO:0007669"/>
    <property type="project" value="TreeGrafter"/>
</dbReference>
<dbReference type="RefSeq" id="XP_029322454.1">
    <property type="nucleotide sequence ID" value="XM_029466594.1"/>
</dbReference>
<dbReference type="SUPFAM" id="SSF63380">
    <property type="entry name" value="Riboflavin synthase domain-like"/>
    <property type="match status" value="1"/>
</dbReference>
<keyword evidence="4" id="KW-0288">FMN</keyword>
<comment type="cofactor">
    <cofactor evidence="1">
        <name>FMN</name>
        <dbReference type="ChEBI" id="CHEBI:58210"/>
    </cofactor>
</comment>
<accession>A0A2U9R6H6</accession>
<feature type="domain" description="Flavodoxin-like" evidence="8">
    <location>
        <begin position="10"/>
        <end position="154"/>
    </location>
</feature>
<evidence type="ECO:0000313" key="10">
    <source>
        <dbReference type="EMBL" id="AWU76977.1"/>
    </source>
</evidence>
<dbReference type="PROSITE" id="PS50902">
    <property type="entry name" value="FLAVODOXIN_LIKE"/>
    <property type="match status" value="1"/>
</dbReference>
<gene>
    <name evidence="10" type="ORF">C5L36_0C08870</name>
</gene>
<name>A0A2U9R6H6_PICKU</name>
<dbReference type="SUPFAM" id="SSF52218">
    <property type="entry name" value="Flavoproteins"/>
    <property type="match status" value="1"/>
</dbReference>
<evidence type="ECO:0008006" key="12">
    <source>
        <dbReference type="Google" id="ProtNLM"/>
    </source>
</evidence>
<dbReference type="KEGG" id="pkz:C5L36_0C08870"/>
<dbReference type="GeneID" id="40384772"/>
<dbReference type="InterPro" id="IPR023173">
    <property type="entry name" value="NADPH_Cyt_P450_Rdtase_alpha"/>
</dbReference>
<feature type="domain" description="FAD-binding FR-type" evidence="9">
    <location>
        <begin position="204"/>
        <end position="445"/>
    </location>
</feature>
<dbReference type="Gene3D" id="3.40.50.80">
    <property type="entry name" value="Nucleotide-binding domain of ferredoxin-NADP reductase (FNR) module"/>
    <property type="match status" value="1"/>
</dbReference>
<dbReference type="InterPro" id="IPR008254">
    <property type="entry name" value="Flavodoxin/NO_synth"/>
</dbReference>
<keyword evidence="3" id="KW-0285">Flavoprotein</keyword>
<dbReference type="Pfam" id="PF00667">
    <property type="entry name" value="FAD_binding_1"/>
    <property type="match status" value="1"/>
</dbReference>
<organism evidence="10 11">
    <name type="scientific">Pichia kudriavzevii</name>
    <name type="common">Yeast</name>
    <name type="synonym">Issatchenkia orientalis</name>
    <dbReference type="NCBI Taxonomy" id="4909"/>
    <lineage>
        <taxon>Eukaryota</taxon>
        <taxon>Fungi</taxon>
        <taxon>Dikarya</taxon>
        <taxon>Ascomycota</taxon>
        <taxon>Saccharomycotina</taxon>
        <taxon>Pichiomycetes</taxon>
        <taxon>Pichiales</taxon>
        <taxon>Pichiaceae</taxon>
        <taxon>Pichia</taxon>
    </lineage>
</organism>
<dbReference type="PROSITE" id="PS51384">
    <property type="entry name" value="FAD_FR"/>
    <property type="match status" value="1"/>
</dbReference>
<dbReference type="AlphaFoldDB" id="A0A2U9R6H6"/>
<dbReference type="Pfam" id="PF00175">
    <property type="entry name" value="NAD_binding_1"/>
    <property type="match status" value="1"/>
</dbReference>
<dbReference type="PRINTS" id="PR00371">
    <property type="entry name" value="FPNCR"/>
</dbReference>
<evidence type="ECO:0000256" key="4">
    <source>
        <dbReference type="ARBA" id="ARBA00022643"/>
    </source>
</evidence>
<evidence type="ECO:0000256" key="2">
    <source>
        <dbReference type="ARBA" id="ARBA00001974"/>
    </source>
</evidence>
<dbReference type="Gene3D" id="1.20.990.10">
    <property type="entry name" value="NADPH-cytochrome p450 Reductase, Chain A, domain 3"/>
    <property type="match status" value="1"/>
</dbReference>
<dbReference type="PRINTS" id="PR00369">
    <property type="entry name" value="FLAVODOXIN"/>
</dbReference>
<keyword evidence="7" id="KW-0560">Oxidoreductase</keyword>
<dbReference type="PANTHER" id="PTHR19384:SF10">
    <property type="entry name" value="NADPH-DEPENDENT DIFLAVIN OXIDOREDUCTASE 1"/>
    <property type="match status" value="1"/>
</dbReference>
<evidence type="ECO:0000256" key="7">
    <source>
        <dbReference type="ARBA" id="ARBA00023002"/>
    </source>
</evidence>
<dbReference type="GO" id="GO:0016491">
    <property type="term" value="F:oxidoreductase activity"/>
    <property type="evidence" value="ECO:0007669"/>
    <property type="project" value="UniProtKB-KW"/>
</dbReference>
<dbReference type="InterPro" id="IPR017927">
    <property type="entry name" value="FAD-bd_FR_type"/>
</dbReference>
<evidence type="ECO:0000259" key="9">
    <source>
        <dbReference type="PROSITE" id="PS51384"/>
    </source>
</evidence>
<dbReference type="EMBL" id="CP028775">
    <property type="protein sequence ID" value="AWU76977.1"/>
    <property type="molecule type" value="Genomic_DNA"/>
</dbReference>
<dbReference type="InterPro" id="IPR001709">
    <property type="entry name" value="Flavoprot_Pyr_Nucl_cyt_Rdtase"/>
</dbReference>
<evidence type="ECO:0000256" key="1">
    <source>
        <dbReference type="ARBA" id="ARBA00001917"/>
    </source>
</evidence>
<protein>
    <recommendedName>
        <fullName evidence="12">NADPH-dependent FMN and FAD-containing oxidoreductase</fullName>
    </recommendedName>
</protein>
<comment type="cofactor">
    <cofactor evidence="2">
        <name>FAD</name>
        <dbReference type="ChEBI" id="CHEBI:57692"/>
    </cofactor>
</comment>
<dbReference type="InterPro" id="IPR017938">
    <property type="entry name" value="Riboflavin_synthase-like_b-brl"/>
</dbReference>
<evidence type="ECO:0000256" key="5">
    <source>
        <dbReference type="ARBA" id="ARBA00022827"/>
    </source>
</evidence>
<evidence type="ECO:0000259" key="8">
    <source>
        <dbReference type="PROSITE" id="PS50902"/>
    </source>
</evidence>